<keyword evidence="3" id="KW-1185">Reference proteome</keyword>
<evidence type="ECO:0000256" key="1">
    <source>
        <dbReference type="SAM" id="Phobius"/>
    </source>
</evidence>
<keyword evidence="1" id="KW-1133">Transmembrane helix</keyword>
<protein>
    <recommendedName>
        <fullName evidence="4">Transposase</fullName>
    </recommendedName>
</protein>
<dbReference type="GO" id="GO:0004803">
    <property type="term" value="F:transposase activity"/>
    <property type="evidence" value="ECO:0007669"/>
    <property type="project" value="InterPro"/>
</dbReference>
<dbReference type="EMBL" id="CP050063">
    <property type="protein sequence ID" value="QIP17820.1"/>
    <property type="molecule type" value="Genomic_DNA"/>
</dbReference>
<sequence length="58" mass="6847">MRIVRKDSLQALERKHPTLRTRLKRLTRPAICFSKLVAVHDTIIGLFINQFFLADKRN</sequence>
<dbReference type="KEGG" id="spib:G8759_14810"/>
<keyword evidence="1" id="KW-0812">Transmembrane</keyword>
<reference evidence="2 3" key="1">
    <citation type="submission" date="2020-03" db="EMBL/GenBank/DDBJ databases">
        <authorList>
            <person name="Kim M.K."/>
        </authorList>
    </citation>
    <scope>NUCLEOTIDE SEQUENCE [LARGE SCALE GENOMIC DNA]</scope>
    <source>
        <strain evidence="2 3">BT328</strain>
    </source>
</reference>
<gene>
    <name evidence="2" type="ORF">G8759_14810</name>
</gene>
<dbReference type="AlphaFoldDB" id="A0A6G9AZH5"/>
<organism evidence="2 3">
    <name type="scientific">Spirosoma aureum</name>
    <dbReference type="NCBI Taxonomy" id="2692134"/>
    <lineage>
        <taxon>Bacteria</taxon>
        <taxon>Pseudomonadati</taxon>
        <taxon>Bacteroidota</taxon>
        <taxon>Cytophagia</taxon>
        <taxon>Cytophagales</taxon>
        <taxon>Cytophagaceae</taxon>
        <taxon>Spirosoma</taxon>
    </lineage>
</organism>
<dbReference type="GO" id="GO:0006313">
    <property type="term" value="P:DNA transposition"/>
    <property type="evidence" value="ECO:0007669"/>
    <property type="project" value="InterPro"/>
</dbReference>
<dbReference type="Pfam" id="PF03400">
    <property type="entry name" value="DDE_Tnp_IS1"/>
    <property type="match status" value="1"/>
</dbReference>
<keyword evidence="1" id="KW-0472">Membrane</keyword>
<dbReference type="Proteomes" id="UP000501802">
    <property type="component" value="Chromosome"/>
</dbReference>
<evidence type="ECO:0000313" key="3">
    <source>
        <dbReference type="Proteomes" id="UP000501802"/>
    </source>
</evidence>
<evidence type="ECO:0008006" key="4">
    <source>
        <dbReference type="Google" id="ProtNLM"/>
    </source>
</evidence>
<accession>A0A6G9AZH5</accession>
<feature type="transmembrane region" description="Helical" evidence="1">
    <location>
        <begin position="30"/>
        <end position="52"/>
    </location>
</feature>
<dbReference type="InterPro" id="IPR005063">
    <property type="entry name" value="Transposase_27"/>
</dbReference>
<dbReference type="GO" id="GO:0003677">
    <property type="term" value="F:DNA binding"/>
    <property type="evidence" value="ECO:0007669"/>
    <property type="project" value="InterPro"/>
</dbReference>
<name>A0A6G9AZH5_9BACT</name>
<evidence type="ECO:0000313" key="2">
    <source>
        <dbReference type="EMBL" id="QIP17820.1"/>
    </source>
</evidence>
<proteinExistence type="predicted"/>